<dbReference type="GO" id="GO:0003684">
    <property type="term" value="F:damaged DNA binding"/>
    <property type="evidence" value="ECO:0007669"/>
    <property type="project" value="TreeGrafter"/>
</dbReference>
<evidence type="ECO:0000259" key="1">
    <source>
        <dbReference type="Pfam" id="PF07522"/>
    </source>
</evidence>
<name>A0A9N9AF08_9GLOM</name>
<proteinExistence type="predicted"/>
<gene>
    <name evidence="2" type="ORF">DEBURN_LOCUS5915</name>
</gene>
<keyword evidence="3" id="KW-1185">Reference proteome</keyword>
<reference evidence="2" key="1">
    <citation type="submission" date="2021-06" db="EMBL/GenBank/DDBJ databases">
        <authorList>
            <person name="Kallberg Y."/>
            <person name="Tangrot J."/>
            <person name="Rosling A."/>
        </authorList>
    </citation>
    <scope>NUCLEOTIDE SEQUENCE</scope>
    <source>
        <strain evidence="2">AZ414A</strain>
    </source>
</reference>
<sequence>MAFRPTGWTFNPSAESKVSSHNTTKEILEKTPLYTVDEISPNYNTKNLQIFGVPYSEHSSFRELAAFVMSLNVKQIISTVPEGSEKGRIEMEGWLNRWQKEKQSKKIEIVPYLDVDYC</sequence>
<dbReference type="Gene3D" id="3.40.50.12650">
    <property type="match status" value="1"/>
</dbReference>
<dbReference type="GO" id="GO:0035312">
    <property type="term" value="F:5'-3' DNA exonuclease activity"/>
    <property type="evidence" value="ECO:0007669"/>
    <property type="project" value="TreeGrafter"/>
</dbReference>
<accession>A0A9N9AF08</accession>
<feature type="domain" description="DNA repair metallo-beta-lactamase" evidence="1">
    <location>
        <begin position="2"/>
        <end position="83"/>
    </location>
</feature>
<organism evidence="2 3">
    <name type="scientific">Diversispora eburnea</name>
    <dbReference type="NCBI Taxonomy" id="1213867"/>
    <lineage>
        <taxon>Eukaryota</taxon>
        <taxon>Fungi</taxon>
        <taxon>Fungi incertae sedis</taxon>
        <taxon>Mucoromycota</taxon>
        <taxon>Glomeromycotina</taxon>
        <taxon>Glomeromycetes</taxon>
        <taxon>Diversisporales</taxon>
        <taxon>Diversisporaceae</taxon>
        <taxon>Diversispora</taxon>
    </lineage>
</organism>
<dbReference type="AlphaFoldDB" id="A0A9N9AF08"/>
<comment type="caution">
    <text evidence="2">The sequence shown here is derived from an EMBL/GenBank/DDBJ whole genome shotgun (WGS) entry which is preliminary data.</text>
</comment>
<dbReference type="Pfam" id="PF07522">
    <property type="entry name" value="DRMBL"/>
    <property type="match status" value="1"/>
</dbReference>
<dbReference type="EMBL" id="CAJVPK010000559">
    <property type="protein sequence ID" value="CAG8526245.1"/>
    <property type="molecule type" value="Genomic_DNA"/>
</dbReference>
<dbReference type="GO" id="GO:0006303">
    <property type="term" value="P:double-strand break repair via nonhomologous end joining"/>
    <property type="evidence" value="ECO:0007669"/>
    <property type="project" value="TreeGrafter"/>
</dbReference>
<dbReference type="PANTHER" id="PTHR23240:SF6">
    <property type="entry name" value="DNA CROSS-LINK REPAIR 1A PROTEIN"/>
    <property type="match status" value="1"/>
</dbReference>
<dbReference type="PANTHER" id="PTHR23240">
    <property type="entry name" value="DNA CROSS-LINK REPAIR PROTEIN PSO2/SNM1-RELATED"/>
    <property type="match status" value="1"/>
</dbReference>
<protein>
    <submittedName>
        <fullName evidence="2">5514_t:CDS:1</fullName>
    </submittedName>
</protein>
<dbReference type="Proteomes" id="UP000789706">
    <property type="component" value="Unassembled WGS sequence"/>
</dbReference>
<evidence type="ECO:0000313" key="2">
    <source>
        <dbReference type="EMBL" id="CAG8526245.1"/>
    </source>
</evidence>
<dbReference type="OrthoDB" id="262529at2759"/>
<dbReference type="InterPro" id="IPR011084">
    <property type="entry name" value="DRMBL"/>
</dbReference>
<dbReference type="GO" id="GO:0036297">
    <property type="term" value="P:interstrand cross-link repair"/>
    <property type="evidence" value="ECO:0007669"/>
    <property type="project" value="TreeGrafter"/>
</dbReference>
<evidence type="ECO:0000313" key="3">
    <source>
        <dbReference type="Proteomes" id="UP000789706"/>
    </source>
</evidence>